<reference evidence="1 2" key="1">
    <citation type="journal article" date="2018" name="Front. Plant Sci.">
        <title>Red Clover (Trifolium pratense) and Zigzag Clover (T. medium) - A Picture of Genomic Similarities and Differences.</title>
        <authorList>
            <person name="Dluhosova J."/>
            <person name="Istvanek J."/>
            <person name="Nedelnik J."/>
            <person name="Repkova J."/>
        </authorList>
    </citation>
    <scope>NUCLEOTIDE SEQUENCE [LARGE SCALE GENOMIC DNA]</scope>
    <source>
        <strain evidence="2">cv. 10/8</strain>
        <tissue evidence="1">Leaf</tissue>
    </source>
</reference>
<evidence type="ECO:0000313" key="2">
    <source>
        <dbReference type="Proteomes" id="UP000265520"/>
    </source>
</evidence>
<feature type="non-terminal residue" evidence="1">
    <location>
        <position position="28"/>
    </location>
</feature>
<keyword evidence="2" id="KW-1185">Reference proteome</keyword>
<name>A0A392VJZ5_9FABA</name>
<accession>A0A392VJZ5</accession>
<dbReference type="EMBL" id="LXQA011147704">
    <property type="protein sequence ID" value="MCI86710.1"/>
    <property type="molecule type" value="Genomic_DNA"/>
</dbReference>
<sequence length="28" mass="3141">MRNAHLLDKIPAAYELNGATRQYPLRGA</sequence>
<evidence type="ECO:0000313" key="1">
    <source>
        <dbReference type="EMBL" id="MCI86710.1"/>
    </source>
</evidence>
<organism evidence="1 2">
    <name type="scientific">Trifolium medium</name>
    <dbReference type="NCBI Taxonomy" id="97028"/>
    <lineage>
        <taxon>Eukaryota</taxon>
        <taxon>Viridiplantae</taxon>
        <taxon>Streptophyta</taxon>
        <taxon>Embryophyta</taxon>
        <taxon>Tracheophyta</taxon>
        <taxon>Spermatophyta</taxon>
        <taxon>Magnoliopsida</taxon>
        <taxon>eudicotyledons</taxon>
        <taxon>Gunneridae</taxon>
        <taxon>Pentapetalae</taxon>
        <taxon>rosids</taxon>
        <taxon>fabids</taxon>
        <taxon>Fabales</taxon>
        <taxon>Fabaceae</taxon>
        <taxon>Papilionoideae</taxon>
        <taxon>50 kb inversion clade</taxon>
        <taxon>NPAAA clade</taxon>
        <taxon>Hologalegina</taxon>
        <taxon>IRL clade</taxon>
        <taxon>Trifolieae</taxon>
        <taxon>Trifolium</taxon>
    </lineage>
</organism>
<dbReference type="Proteomes" id="UP000265520">
    <property type="component" value="Unassembled WGS sequence"/>
</dbReference>
<proteinExistence type="predicted"/>
<protein>
    <submittedName>
        <fullName evidence="1">Uncharacterized protein</fullName>
    </submittedName>
</protein>
<dbReference type="AlphaFoldDB" id="A0A392VJZ5"/>
<comment type="caution">
    <text evidence="1">The sequence shown here is derived from an EMBL/GenBank/DDBJ whole genome shotgun (WGS) entry which is preliminary data.</text>
</comment>